<dbReference type="RefSeq" id="WP_236033968.1">
    <property type="nucleotide sequence ID" value="NZ_JAEUXJ010000013.1"/>
</dbReference>
<feature type="region of interest" description="Disordered" evidence="1">
    <location>
        <begin position="32"/>
        <end position="62"/>
    </location>
</feature>
<dbReference type="EMBL" id="JAEUXJ010000013">
    <property type="protein sequence ID" value="MBL6458236.1"/>
    <property type="molecule type" value="Genomic_DNA"/>
</dbReference>
<sequence>MRLGMQAEAPHADQPPLYRLDLPVHQVELTQHQPGVPKHDVTGRGRDDAARGSTVSWYLART</sequence>
<organism evidence="2 3">
    <name type="scientific">Belnapia mucosa</name>
    <dbReference type="NCBI Taxonomy" id="2804532"/>
    <lineage>
        <taxon>Bacteria</taxon>
        <taxon>Pseudomonadati</taxon>
        <taxon>Pseudomonadota</taxon>
        <taxon>Alphaproteobacteria</taxon>
        <taxon>Acetobacterales</taxon>
        <taxon>Roseomonadaceae</taxon>
        <taxon>Belnapia</taxon>
    </lineage>
</organism>
<protein>
    <submittedName>
        <fullName evidence="2">Uncharacterized protein</fullName>
    </submittedName>
</protein>
<comment type="caution">
    <text evidence="2">The sequence shown here is derived from an EMBL/GenBank/DDBJ whole genome shotgun (WGS) entry which is preliminary data.</text>
</comment>
<evidence type="ECO:0000313" key="2">
    <source>
        <dbReference type="EMBL" id="MBL6458236.1"/>
    </source>
</evidence>
<evidence type="ECO:0000256" key="1">
    <source>
        <dbReference type="SAM" id="MobiDB-lite"/>
    </source>
</evidence>
<gene>
    <name evidence="2" type="ORF">JMJ55_23135</name>
</gene>
<name>A0ABS1V988_9PROT</name>
<dbReference type="Proteomes" id="UP000606490">
    <property type="component" value="Unassembled WGS sequence"/>
</dbReference>
<accession>A0ABS1V988</accession>
<reference evidence="2 3" key="1">
    <citation type="submission" date="2021-01" db="EMBL/GenBank/DDBJ databases">
        <title>Belnapia mucosa sp. nov. and Belnapia arida sp. nov., isolated from the Tabernas Desert (Almeria, Spain).</title>
        <authorList>
            <person name="Molina-Menor E."/>
            <person name="Vidal-Verdu A."/>
            <person name="Calonge A."/>
            <person name="Satari L."/>
            <person name="Pereto Magraner J."/>
            <person name="Porcar Miralles M."/>
        </authorList>
    </citation>
    <scope>NUCLEOTIDE SEQUENCE [LARGE SCALE GENOMIC DNA]</scope>
    <source>
        <strain evidence="2 3">T6</strain>
    </source>
</reference>
<feature type="compositionally biased region" description="Basic and acidic residues" evidence="1">
    <location>
        <begin position="37"/>
        <end position="50"/>
    </location>
</feature>
<proteinExistence type="predicted"/>
<evidence type="ECO:0000313" key="3">
    <source>
        <dbReference type="Proteomes" id="UP000606490"/>
    </source>
</evidence>
<keyword evidence="3" id="KW-1185">Reference proteome</keyword>